<keyword evidence="2" id="KW-0732">Signal</keyword>
<dbReference type="Proteomes" id="UP000494119">
    <property type="component" value="Unassembled WGS sequence"/>
</dbReference>
<dbReference type="Gene3D" id="3.40.33.10">
    <property type="entry name" value="CAP"/>
    <property type="match status" value="1"/>
</dbReference>
<protein>
    <recommendedName>
        <fullName evidence="5">SCP domain-containing protein</fullName>
    </recommendedName>
</protein>
<reference evidence="3 4" key="1">
    <citation type="submission" date="2020-04" db="EMBL/GenBank/DDBJ databases">
        <authorList>
            <person name="De Canck E."/>
        </authorList>
    </citation>
    <scope>NUCLEOTIDE SEQUENCE [LARGE SCALE GENOMIC DNA]</scope>
    <source>
        <strain evidence="3 4">LMG 28688</strain>
    </source>
</reference>
<evidence type="ECO:0008006" key="5">
    <source>
        <dbReference type="Google" id="ProtNLM"/>
    </source>
</evidence>
<feature type="signal peptide" evidence="2">
    <location>
        <begin position="1"/>
        <end position="21"/>
    </location>
</feature>
<evidence type="ECO:0000256" key="1">
    <source>
        <dbReference type="SAM" id="MobiDB-lite"/>
    </source>
</evidence>
<dbReference type="EMBL" id="CADIKL010000045">
    <property type="protein sequence ID" value="CAB3805100.1"/>
    <property type="molecule type" value="Genomic_DNA"/>
</dbReference>
<proteinExistence type="predicted"/>
<evidence type="ECO:0000256" key="2">
    <source>
        <dbReference type="SAM" id="SignalP"/>
    </source>
</evidence>
<dbReference type="PROSITE" id="PS51257">
    <property type="entry name" value="PROKAR_LIPOPROTEIN"/>
    <property type="match status" value="1"/>
</dbReference>
<name>A0A6J5GQE8_9BURK</name>
<evidence type="ECO:0000313" key="3">
    <source>
        <dbReference type="EMBL" id="CAB3805100.1"/>
    </source>
</evidence>
<accession>A0A6J5GQE8</accession>
<feature type="chain" id="PRO_5026690594" description="SCP domain-containing protein" evidence="2">
    <location>
        <begin position="22"/>
        <end position="348"/>
    </location>
</feature>
<keyword evidence="4" id="KW-1185">Reference proteome</keyword>
<evidence type="ECO:0000313" key="4">
    <source>
        <dbReference type="Proteomes" id="UP000494119"/>
    </source>
</evidence>
<organism evidence="3 4">
    <name type="scientific">Paraburkholderia caffeinitolerans</name>
    <dbReference type="NCBI Taxonomy" id="1723730"/>
    <lineage>
        <taxon>Bacteria</taxon>
        <taxon>Pseudomonadati</taxon>
        <taxon>Pseudomonadota</taxon>
        <taxon>Betaproteobacteria</taxon>
        <taxon>Burkholderiales</taxon>
        <taxon>Burkholderiaceae</taxon>
        <taxon>Paraburkholderia</taxon>
    </lineage>
</organism>
<dbReference type="AlphaFoldDB" id="A0A6J5GQE8"/>
<gene>
    <name evidence="3" type="ORF">LMG28688_06112</name>
</gene>
<feature type="region of interest" description="Disordered" evidence="1">
    <location>
        <begin position="28"/>
        <end position="61"/>
    </location>
</feature>
<dbReference type="InterPro" id="IPR035940">
    <property type="entry name" value="CAP_sf"/>
</dbReference>
<sequence>MNHKKITALTAISFAAALTLAACGGGGGGGNGGSSSNNSTSGSGSPGSGTTTSPTVTGTQSTPQFAATSAQLAAFNLLNQYRQQCGFAELQENTVLDTAAANHAKWEGLNNTISDSEQSGQNGFTGGDYQARATSAGFPSTVSVGGASGGGNAVFPADFVAATAGQQFVYGLLGGVYHNVVVGYPANIVGFGESETQATVGSYTYTDSWQSMSFASTQATPQTTGTGPLMFPCSGATGLPYRIVAESPTPPNVSGTGWGQPVSAFGLKLTDTVTIQSATLTDTSGNVITLQVLNSTTDPNKMIPAWYATAYSTSPLTPNTTYTATVTGTYNGTPFSRSYPWSTGNIVS</sequence>
<dbReference type="RefSeq" id="WP_175197785.1">
    <property type="nucleotide sequence ID" value="NZ_CADIKL010000045.1"/>
</dbReference>
<feature type="compositionally biased region" description="Low complexity" evidence="1">
    <location>
        <begin position="34"/>
        <end position="61"/>
    </location>
</feature>